<keyword evidence="4" id="KW-0050">Antiport</keyword>
<dbReference type="PANTHER" id="PTHR10846:SF73">
    <property type="entry name" value="SODIUM_CALCIUM EXCHANGER MEMBRANE REGION DOMAIN-CONTAINING PROTEIN"/>
    <property type="match status" value="1"/>
</dbReference>
<evidence type="ECO:0000256" key="2">
    <source>
        <dbReference type="ARBA" id="ARBA00005364"/>
    </source>
</evidence>
<evidence type="ECO:0000313" key="20">
    <source>
        <dbReference type="EMBL" id="OEU20869.1"/>
    </source>
</evidence>
<feature type="transmembrane region" description="Helical" evidence="18">
    <location>
        <begin position="437"/>
        <end position="454"/>
    </location>
</feature>
<dbReference type="PANTHER" id="PTHR10846">
    <property type="entry name" value="SODIUM/POTASSIUM/CALCIUM EXCHANGER"/>
    <property type="match status" value="1"/>
</dbReference>
<keyword evidence="8" id="KW-0732">Signal</keyword>
<dbReference type="InterPro" id="IPR004837">
    <property type="entry name" value="NaCa_Exmemb"/>
</dbReference>
<keyword evidence="7 18" id="KW-0812">Transmembrane</keyword>
<keyword evidence="15 18" id="KW-0472">Membrane</keyword>
<keyword evidence="11" id="KW-0630">Potassium</keyword>
<name>A0A1E7FRT4_9STRA</name>
<feature type="transmembrane region" description="Helical" evidence="18">
    <location>
        <begin position="71"/>
        <end position="95"/>
    </location>
</feature>
<dbReference type="GO" id="GO:0006874">
    <property type="term" value="P:intracellular calcium ion homeostasis"/>
    <property type="evidence" value="ECO:0007669"/>
    <property type="project" value="TreeGrafter"/>
</dbReference>
<evidence type="ECO:0000256" key="9">
    <source>
        <dbReference type="ARBA" id="ARBA00022837"/>
    </source>
</evidence>
<keyword evidence="13" id="KW-0915">Sodium</keyword>
<dbReference type="GO" id="GO:0015293">
    <property type="term" value="F:symporter activity"/>
    <property type="evidence" value="ECO:0007669"/>
    <property type="project" value="UniProtKB-KW"/>
</dbReference>
<proteinExistence type="inferred from homology"/>
<evidence type="ECO:0000256" key="4">
    <source>
        <dbReference type="ARBA" id="ARBA00022449"/>
    </source>
</evidence>
<accession>A0A1E7FRT4</accession>
<evidence type="ECO:0000256" key="12">
    <source>
        <dbReference type="ARBA" id="ARBA00022989"/>
    </source>
</evidence>
<evidence type="ECO:0000256" key="14">
    <source>
        <dbReference type="ARBA" id="ARBA00023065"/>
    </source>
</evidence>
<gene>
    <name evidence="20" type="ORF">FRACYDRAFT_206099</name>
</gene>
<sequence>MTVIYIIGILYMFLALAIVCDEFFVPALEELSGPRRMNLSMDVAGATLMAAGGSAPELATALIGTFRQSEIGFGTIVGSAVFNILFVIGMCSILAKEVLTLTWWPLFRDTTYYTLGLVMLAVFTGYVTPNMISLWEACVLFAMYLGYILLMWQNKNLYKAITGKVLEYPDEEEENDTEHVIETAASHEHSVEHSANSNGNGNSNGNSKVGDNKEMPTPTEDTSESASASKDSGGGGGMRGALKKELSKSSIHSQVSQLNEITFEEFSEWYKSSMIYERQKQLIEDDIGGVFDNLCPPKGGGVRGWAWYIISLPLVFLMTFTIPDVSRPGMGKWCYVSFIMSIAWIGAFSYFMVDWAELVGNTIGIPSDIMGLTVLAAGTSVPDLLSSVIVARRGQGDMAVSSSVGSNIFDILVGLPVPWILYSAINNGDPVYIGSDGLLRSLIILIAMLVLVVGSIHCQGWKLTKILGGVMFLFYIAFLVQAVVLELPFELCI</sequence>
<dbReference type="AlphaFoldDB" id="A0A1E7FRT4"/>
<dbReference type="EMBL" id="KV784354">
    <property type="protein sequence ID" value="OEU20869.1"/>
    <property type="molecule type" value="Genomic_DNA"/>
</dbReference>
<feature type="transmembrane region" description="Helical" evidence="18">
    <location>
        <begin position="305"/>
        <end position="322"/>
    </location>
</feature>
<dbReference type="GO" id="GO:0008273">
    <property type="term" value="F:calcium, potassium:sodium antiporter activity"/>
    <property type="evidence" value="ECO:0007669"/>
    <property type="project" value="TreeGrafter"/>
</dbReference>
<dbReference type="KEGG" id="fcy:FRACYDRAFT_206099"/>
<evidence type="ECO:0000256" key="11">
    <source>
        <dbReference type="ARBA" id="ARBA00022958"/>
    </source>
</evidence>
<keyword evidence="6" id="KW-0109">Calcium transport</keyword>
<dbReference type="InterPro" id="IPR004481">
    <property type="entry name" value="K/Na/Ca-exchanger"/>
</dbReference>
<evidence type="ECO:0000256" key="10">
    <source>
        <dbReference type="ARBA" id="ARBA00022847"/>
    </source>
</evidence>
<keyword evidence="14" id="KW-0406">Ion transport</keyword>
<dbReference type="NCBIfam" id="TIGR00367">
    <property type="entry name" value="calcium/sodium antiporter"/>
    <property type="match status" value="1"/>
</dbReference>
<keyword evidence="3" id="KW-0813">Transport</keyword>
<dbReference type="GO" id="GO:0005262">
    <property type="term" value="F:calcium channel activity"/>
    <property type="evidence" value="ECO:0007669"/>
    <property type="project" value="TreeGrafter"/>
</dbReference>
<keyword evidence="9" id="KW-0106">Calcium</keyword>
<keyword evidence="12 18" id="KW-1133">Transmembrane helix</keyword>
<comment type="similarity">
    <text evidence="2">Belongs to the Ca(2+):cation antiporter (CaCA) (TC 2.A.19) family. SLC24A subfamily.</text>
</comment>
<dbReference type="OrthoDB" id="2127281at2759"/>
<dbReference type="FunFam" id="1.20.1420.30:FF:000009">
    <property type="entry name" value="sodium/potassium/calcium exchanger 5 isoform X2"/>
    <property type="match status" value="1"/>
</dbReference>
<feature type="domain" description="Sodium/calcium exchanger membrane region" evidence="19">
    <location>
        <begin position="7"/>
        <end position="152"/>
    </location>
</feature>
<feature type="transmembrane region" description="Helical" evidence="18">
    <location>
        <begin position="369"/>
        <end position="391"/>
    </location>
</feature>
<feature type="transmembrane region" description="Helical" evidence="18">
    <location>
        <begin position="6"/>
        <end position="28"/>
    </location>
</feature>
<feature type="transmembrane region" description="Helical" evidence="18">
    <location>
        <begin position="134"/>
        <end position="152"/>
    </location>
</feature>
<keyword evidence="5" id="KW-0633">Potassium transport</keyword>
<dbReference type="InParanoid" id="A0A1E7FRT4"/>
<feature type="region of interest" description="Disordered" evidence="17">
    <location>
        <begin position="185"/>
        <end position="241"/>
    </location>
</feature>
<evidence type="ECO:0000256" key="7">
    <source>
        <dbReference type="ARBA" id="ARBA00022692"/>
    </source>
</evidence>
<dbReference type="GO" id="GO:0005886">
    <property type="term" value="C:plasma membrane"/>
    <property type="evidence" value="ECO:0007669"/>
    <property type="project" value="TreeGrafter"/>
</dbReference>
<evidence type="ECO:0000256" key="3">
    <source>
        <dbReference type="ARBA" id="ARBA00022448"/>
    </source>
</evidence>
<evidence type="ECO:0000256" key="18">
    <source>
        <dbReference type="SAM" id="Phobius"/>
    </source>
</evidence>
<reference evidence="20 21" key="1">
    <citation type="submission" date="2016-09" db="EMBL/GenBank/DDBJ databases">
        <title>Extensive genetic diversity and differential bi-allelic expression allows diatom success in the polar Southern Ocean.</title>
        <authorList>
            <consortium name="DOE Joint Genome Institute"/>
            <person name="Mock T."/>
            <person name="Otillar R.P."/>
            <person name="Strauss J."/>
            <person name="Dupont C."/>
            <person name="Frickenhaus S."/>
            <person name="Maumus F."/>
            <person name="Mcmullan M."/>
            <person name="Sanges R."/>
            <person name="Schmutz J."/>
            <person name="Toseland A."/>
            <person name="Valas R."/>
            <person name="Veluchamy A."/>
            <person name="Ward B.J."/>
            <person name="Allen A."/>
            <person name="Barry K."/>
            <person name="Falciatore A."/>
            <person name="Ferrante M."/>
            <person name="Fortunato A.E."/>
            <person name="Gloeckner G."/>
            <person name="Gruber A."/>
            <person name="Hipkin R."/>
            <person name="Janech M."/>
            <person name="Kroth P."/>
            <person name="Leese F."/>
            <person name="Lindquist E."/>
            <person name="Lyon B.R."/>
            <person name="Martin J."/>
            <person name="Mayer C."/>
            <person name="Parker M."/>
            <person name="Quesneville H."/>
            <person name="Raymond J."/>
            <person name="Uhlig C."/>
            <person name="Valentin K.U."/>
            <person name="Worden A.Z."/>
            <person name="Armbrust E.V."/>
            <person name="Bowler C."/>
            <person name="Green B."/>
            <person name="Moulton V."/>
            <person name="Van Oosterhout C."/>
            <person name="Grigoriev I."/>
        </authorList>
    </citation>
    <scope>NUCLEOTIDE SEQUENCE [LARGE SCALE GENOMIC DNA]</scope>
    <source>
        <strain evidence="20 21">CCMP1102</strain>
    </source>
</reference>
<evidence type="ECO:0000313" key="21">
    <source>
        <dbReference type="Proteomes" id="UP000095751"/>
    </source>
</evidence>
<feature type="compositionally biased region" description="Low complexity" evidence="17">
    <location>
        <begin position="196"/>
        <end position="207"/>
    </location>
</feature>
<evidence type="ECO:0000256" key="15">
    <source>
        <dbReference type="ARBA" id="ARBA00023136"/>
    </source>
</evidence>
<feature type="transmembrane region" description="Helical" evidence="18">
    <location>
        <begin position="334"/>
        <end position="353"/>
    </location>
</feature>
<protein>
    <submittedName>
        <fullName evidence="20">K+-dependent Na+/Ca+ exchanger h</fullName>
    </submittedName>
</protein>
<keyword evidence="10" id="KW-0769">Symport</keyword>
<keyword evidence="21" id="KW-1185">Reference proteome</keyword>
<keyword evidence="16" id="KW-0739">Sodium transport</keyword>
<feature type="transmembrane region" description="Helical" evidence="18">
    <location>
        <begin position="403"/>
        <end position="425"/>
    </location>
</feature>
<dbReference type="Pfam" id="PF01699">
    <property type="entry name" value="Na_Ca_ex"/>
    <property type="match status" value="2"/>
</dbReference>
<evidence type="ECO:0000256" key="6">
    <source>
        <dbReference type="ARBA" id="ARBA00022568"/>
    </source>
</evidence>
<evidence type="ECO:0000256" key="8">
    <source>
        <dbReference type="ARBA" id="ARBA00022729"/>
    </source>
</evidence>
<evidence type="ECO:0000256" key="1">
    <source>
        <dbReference type="ARBA" id="ARBA00004141"/>
    </source>
</evidence>
<evidence type="ECO:0000256" key="13">
    <source>
        <dbReference type="ARBA" id="ARBA00023053"/>
    </source>
</evidence>
<evidence type="ECO:0000256" key="17">
    <source>
        <dbReference type="SAM" id="MobiDB-lite"/>
    </source>
</evidence>
<comment type="subcellular location">
    <subcellularLocation>
        <location evidence="1">Membrane</location>
        <topology evidence="1">Multi-pass membrane protein</topology>
    </subcellularLocation>
</comment>
<feature type="transmembrane region" description="Helical" evidence="18">
    <location>
        <begin position="466"/>
        <end position="485"/>
    </location>
</feature>
<organism evidence="20 21">
    <name type="scientific">Fragilariopsis cylindrus CCMP1102</name>
    <dbReference type="NCBI Taxonomy" id="635003"/>
    <lineage>
        <taxon>Eukaryota</taxon>
        <taxon>Sar</taxon>
        <taxon>Stramenopiles</taxon>
        <taxon>Ochrophyta</taxon>
        <taxon>Bacillariophyta</taxon>
        <taxon>Bacillariophyceae</taxon>
        <taxon>Bacillariophycidae</taxon>
        <taxon>Bacillariales</taxon>
        <taxon>Bacillariaceae</taxon>
        <taxon>Fragilariopsis</taxon>
    </lineage>
</organism>
<dbReference type="InterPro" id="IPR044880">
    <property type="entry name" value="NCX_ion-bd_dom_sf"/>
</dbReference>
<dbReference type="Proteomes" id="UP000095751">
    <property type="component" value="Unassembled WGS sequence"/>
</dbReference>
<evidence type="ECO:0000256" key="5">
    <source>
        <dbReference type="ARBA" id="ARBA00022538"/>
    </source>
</evidence>
<dbReference type="Gene3D" id="1.20.1420.30">
    <property type="entry name" value="NCX, central ion-binding region"/>
    <property type="match status" value="2"/>
</dbReference>
<feature type="transmembrane region" description="Helical" evidence="18">
    <location>
        <begin position="110"/>
        <end position="127"/>
    </location>
</feature>
<feature type="domain" description="Sodium/calcium exchanger membrane region" evidence="19">
    <location>
        <begin position="335"/>
        <end position="481"/>
    </location>
</feature>
<evidence type="ECO:0000259" key="19">
    <source>
        <dbReference type="Pfam" id="PF01699"/>
    </source>
</evidence>
<evidence type="ECO:0000256" key="16">
    <source>
        <dbReference type="ARBA" id="ARBA00023201"/>
    </source>
</evidence>